<dbReference type="InterPro" id="IPR008274">
    <property type="entry name" value="AldOxase/xan_DH_MoCoBD1"/>
</dbReference>
<dbReference type="InterPro" id="IPR016208">
    <property type="entry name" value="Ald_Oxase/xanthine_DH-like"/>
</dbReference>
<dbReference type="GO" id="GO:0005506">
    <property type="term" value="F:iron ion binding"/>
    <property type="evidence" value="ECO:0007669"/>
    <property type="project" value="InterPro"/>
</dbReference>
<protein>
    <submittedName>
        <fullName evidence="4">Xanthine dehydrogenase family protein molybdopterin-binding subunit</fullName>
    </submittedName>
</protein>
<comment type="caution">
    <text evidence="4">The sequence shown here is derived from an EMBL/GenBank/DDBJ whole genome shotgun (WGS) entry which is preliminary data.</text>
</comment>
<gene>
    <name evidence="4" type="ORF">HIJ39_05130</name>
</gene>
<dbReference type="InterPro" id="IPR036856">
    <property type="entry name" value="Ald_Oxase/Xan_DH_a/b_sf"/>
</dbReference>
<dbReference type="Gene3D" id="3.90.1170.50">
    <property type="entry name" value="Aldehyde oxidase/xanthine dehydrogenase, a/b hammerhead"/>
    <property type="match status" value="1"/>
</dbReference>
<evidence type="ECO:0000313" key="4">
    <source>
        <dbReference type="EMBL" id="NMP21738.1"/>
    </source>
</evidence>
<dbReference type="InterPro" id="IPR046867">
    <property type="entry name" value="AldOxase/xan_DH_MoCoBD2"/>
</dbReference>
<keyword evidence="5" id="KW-1185">Reference proteome</keyword>
<accession>A0A7Y0Q150</accession>
<dbReference type="InterPro" id="IPR037165">
    <property type="entry name" value="AldOxase/xan_DH_Mopterin-bd_sf"/>
</dbReference>
<dbReference type="AlphaFoldDB" id="A0A7Y0Q150"/>
<dbReference type="Pfam" id="PF02738">
    <property type="entry name" value="MoCoBD_1"/>
    <property type="match status" value="1"/>
</dbReference>
<proteinExistence type="predicted"/>
<dbReference type="Proteomes" id="UP000533476">
    <property type="component" value="Unassembled WGS sequence"/>
</dbReference>
<evidence type="ECO:0000259" key="3">
    <source>
        <dbReference type="SMART" id="SM01008"/>
    </source>
</evidence>
<evidence type="ECO:0000256" key="1">
    <source>
        <dbReference type="ARBA" id="ARBA00022505"/>
    </source>
</evidence>
<dbReference type="Gene3D" id="3.30.365.10">
    <property type="entry name" value="Aldehyde oxidase/xanthine dehydrogenase, molybdopterin binding domain"/>
    <property type="match status" value="4"/>
</dbReference>
<dbReference type="Pfam" id="PF20256">
    <property type="entry name" value="MoCoBD_2"/>
    <property type="match status" value="1"/>
</dbReference>
<dbReference type="PANTHER" id="PTHR11908:SF132">
    <property type="entry name" value="ALDEHYDE OXIDASE 1-RELATED"/>
    <property type="match status" value="1"/>
</dbReference>
<dbReference type="InterPro" id="IPR000674">
    <property type="entry name" value="Ald_Oxase/Xan_DH_a/b"/>
</dbReference>
<dbReference type="SUPFAM" id="SSF54665">
    <property type="entry name" value="CO dehydrogenase molybdoprotein N-domain-like"/>
    <property type="match status" value="1"/>
</dbReference>
<name>A0A7Y0Q150_9FIRM</name>
<dbReference type="GO" id="GO:0016491">
    <property type="term" value="F:oxidoreductase activity"/>
    <property type="evidence" value="ECO:0007669"/>
    <property type="project" value="UniProtKB-KW"/>
</dbReference>
<dbReference type="SMART" id="SM01008">
    <property type="entry name" value="Ald_Xan_dh_C"/>
    <property type="match status" value="1"/>
</dbReference>
<organism evidence="4 5">
    <name type="scientific">Sulfobacillus harzensis</name>
    <dbReference type="NCBI Taxonomy" id="2729629"/>
    <lineage>
        <taxon>Bacteria</taxon>
        <taxon>Bacillati</taxon>
        <taxon>Bacillota</taxon>
        <taxon>Clostridia</taxon>
        <taxon>Eubacteriales</taxon>
        <taxon>Clostridiales Family XVII. Incertae Sedis</taxon>
        <taxon>Sulfobacillus</taxon>
    </lineage>
</organism>
<keyword evidence="1" id="KW-0500">Molybdenum</keyword>
<dbReference type="EMBL" id="JABBVZ010000012">
    <property type="protein sequence ID" value="NMP21738.1"/>
    <property type="molecule type" value="Genomic_DNA"/>
</dbReference>
<evidence type="ECO:0000313" key="5">
    <source>
        <dbReference type="Proteomes" id="UP000533476"/>
    </source>
</evidence>
<dbReference type="PANTHER" id="PTHR11908">
    <property type="entry name" value="XANTHINE DEHYDROGENASE"/>
    <property type="match status" value="1"/>
</dbReference>
<dbReference type="SUPFAM" id="SSF56003">
    <property type="entry name" value="Molybdenum cofactor-binding domain"/>
    <property type="match status" value="1"/>
</dbReference>
<keyword evidence="2" id="KW-0560">Oxidoreductase</keyword>
<reference evidence="4 5" key="1">
    <citation type="submission" date="2020-04" db="EMBL/GenBank/DDBJ databases">
        <authorList>
            <person name="Zhang R."/>
            <person name="Schippers A."/>
        </authorList>
    </citation>
    <scope>NUCLEOTIDE SEQUENCE [LARGE SCALE GENOMIC DNA]</scope>
    <source>
        <strain evidence="4 5">DSM 109850</strain>
    </source>
</reference>
<evidence type="ECO:0000256" key="2">
    <source>
        <dbReference type="ARBA" id="ARBA00023002"/>
    </source>
</evidence>
<sequence>MPKERWVGRPVPRVEDRALIQGQGQYVSDIHFEGQWAMALVRSPHAHAIIRSIDIKAAEKAPGVRAVITAEQFPELQRPLPGMAPIAPPPLAYEKVFYVGQPVAVILAEDRYLAEDAVELVSVQYEPLDALTQVEEAAKDHVVLHPELGSNILDHVHYESGDSLQALEKADHIIRATLRLGRVSAQPMEPRAVAAHYDAVRGQLLVYDATQSVHRAQERIAEFLQMPPDHIRVVAPEVGGGFGVKNGTYSEEALVVWSAVHFNNPVKWAGDRFEEFLGTYQEREQVHEVALGINQDGTLVALVDTYYQDNGAYPGGGMIVARTTARNLPGPYRIPNLFIDGRTVLTNKVPQAPYRGAGRPQGHYIIERMLDRAADTLGLDRIAIRMKNLIRPNDLPYAIGIPDVVYDSGDFPGAFHDLLEIVDVEAFRQRQQEARQQGIRLGLGIANYVEVSAGFGFEGVKMELLPGGRIRLSTGATGQGQGHRTALAQIAADTLGLAIDQVEVVEGDTGGIAKGIGTFGSRTIIMAGNATKKAGDGLIAKAKEAAARILEAHADDLTFAEGQFHVEGVPSVALGWSQIAERLQELGEPPLTHEDMFGSNTPTYGFGSHALIVRVDEKTADIKIERYVIVHDGGAIVNPLLANGQVIGGTVQGLGSALYEEMIYNEDGQPLTTSFLDYRLPGAKESPDIEIHHRDYPAPSNPSGYKGVGEAGIIPSQAIALSAVEDAFHDLGLRLDYAPITPGRLYQALAALQGGHAE</sequence>
<feature type="domain" description="Aldehyde oxidase/xanthine dehydrogenase a/b hammerhead" evidence="3">
    <location>
        <begin position="21"/>
        <end position="129"/>
    </location>
</feature>
<dbReference type="Pfam" id="PF01315">
    <property type="entry name" value="Ald_Xan_dh_C"/>
    <property type="match status" value="1"/>
</dbReference>